<proteinExistence type="inferred from homology"/>
<name>A0A1G2QAY1_9BACT</name>
<dbReference type="GO" id="GO:0030955">
    <property type="term" value="F:potassium ion binding"/>
    <property type="evidence" value="ECO:0007669"/>
    <property type="project" value="UniProtKB-UniRule"/>
</dbReference>
<evidence type="ECO:0000256" key="3">
    <source>
        <dbReference type="ARBA" id="ARBA00004997"/>
    </source>
</evidence>
<comment type="cofactor">
    <cofactor evidence="2">
        <name>K(+)</name>
        <dbReference type="ChEBI" id="CHEBI:29103"/>
    </cofactor>
</comment>
<dbReference type="InterPro" id="IPR015795">
    <property type="entry name" value="Pyrv_Knase_C"/>
</dbReference>
<comment type="pathway">
    <text evidence="3 15">Carbohydrate degradation; glycolysis; pyruvate from D-glyceraldehyde 3-phosphate: step 5/5.</text>
</comment>
<dbReference type="Proteomes" id="UP000176494">
    <property type="component" value="Unassembled WGS sequence"/>
</dbReference>
<keyword evidence="9 15" id="KW-0418">Kinase</keyword>
<evidence type="ECO:0000256" key="8">
    <source>
        <dbReference type="ARBA" id="ARBA00022741"/>
    </source>
</evidence>
<keyword evidence="11 15" id="KW-0460">Magnesium</keyword>
<dbReference type="UniPathway" id="UPA00109">
    <property type="reaction ID" value="UER00188"/>
</dbReference>
<dbReference type="Gene3D" id="2.40.33.10">
    <property type="entry name" value="PK beta-barrel domain-like"/>
    <property type="match status" value="1"/>
</dbReference>
<dbReference type="InterPro" id="IPR011037">
    <property type="entry name" value="Pyrv_Knase-like_insert_dom_sf"/>
</dbReference>
<dbReference type="GO" id="GO:0005524">
    <property type="term" value="F:ATP binding"/>
    <property type="evidence" value="ECO:0007669"/>
    <property type="project" value="UniProtKB-KW"/>
</dbReference>
<evidence type="ECO:0000256" key="12">
    <source>
        <dbReference type="ARBA" id="ARBA00023152"/>
    </source>
</evidence>
<dbReference type="InterPro" id="IPR036918">
    <property type="entry name" value="Pyrv_Knase_C_sf"/>
</dbReference>
<keyword evidence="6 15" id="KW-0808">Transferase</keyword>
<keyword evidence="8" id="KW-0547">Nucleotide-binding</keyword>
<gene>
    <name evidence="18" type="ORF">A2114_02500</name>
</gene>
<evidence type="ECO:0000256" key="10">
    <source>
        <dbReference type="ARBA" id="ARBA00022840"/>
    </source>
</evidence>
<evidence type="ECO:0000256" key="9">
    <source>
        <dbReference type="ARBA" id="ARBA00022777"/>
    </source>
</evidence>
<dbReference type="InterPro" id="IPR015813">
    <property type="entry name" value="Pyrv/PenolPyrv_kinase-like_dom"/>
</dbReference>
<evidence type="ECO:0000256" key="14">
    <source>
        <dbReference type="NCBIfam" id="TIGR01064"/>
    </source>
</evidence>
<dbReference type="Gene3D" id="3.40.1380.20">
    <property type="entry name" value="Pyruvate kinase, C-terminal domain"/>
    <property type="match status" value="1"/>
</dbReference>
<dbReference type="NCBIfam" id="NF004978">
    <property type="entry name" value="PRK06354.1"/>
    <property type="match status" value="1"/>
</dbReference>
<dbReference type="InterPro" id="IPR018209">
    <property type="entry name" value="Pyrv_Knase_AS"/>
</dbReference>
<evidence type="ECO:0000256" key="2">
    <source>
        <dbReference type="ARBA" id="ARBA00001958"/>
    </source>
</evidence>
<evidence type="ECO:0000256" key="15">
    <source>
        <dbReference type="RuleBase" id="RU000504"/>
    </source>
</evidence>
<evidence type="ECO:0000313" key="18">
    <source>
        <dbReference type="EMBL" id="OHA57724.1"/>
    </source>
</evidence>
<keyword evidence="7" id="KW-0479">Metal-binding</keyword>
<evidence type="ECO:0000256" key="6">
    <source>
        <dbReference type="ARBA" id="ARBA00022679"/>
    </source>
</evidence>
<dbReference type="SUPFAM" id="SSF50800">
    <property type="entry name" value="PK beta-barrel domain-like"/>
    <property type="match status" value="1"/>
</dbReference>
<dbReference type="GO" id="GO:0000287">
    <property type="term" value="F:magnesium ion binding"/>
    <property type="evidence" value="ECO:0007669"/>
    <property type="project" value="UniProtKB-UniRule"/>
</dbReference>
<dbReference type="InterPro" id="IPR015793">
    <property type="entry name" value="Pyrv_Knase_brl"/>
</dbReference>
<dbReference type="GO" id="GO:0016301">
    <property type="term" value="F:kinase activity"/>
    <property type="evidence" value="ECO:0007669"/>
    <property type="project" value="UniProtKB-KW"/>
</dbReference>
<dbReference type="PROSITE" id="PS00110">
    <property type="entry name" value="PYRUVATE_KINASE"/>
    <property type="match status" value="1"/>
</dbReference>
<dbReference type="FunFam" id="3.20.20.60:FF:000025">
    <property type="entry name" value="Pyruvate kinase"/>
    <property type="match status" value="1"/>
</dbReference>
<dbReference type="InterPro" id="IPR040442">
    <property type="entry name" value="Pyrv_kinase-like_dom_sf"/>
</dbReference>
<dbReference type="EMBL" id="MHTG01000007">
    <property type="protein sequence ID" value="OHA57724.1"/>
    <property type="molecule type" value="Genomic_DNA"/>
</dbReference>
<evidence type="ECO:0000256" key="4">
    <source>
        <dbReference type="ARBA" id="ARBA00008663"/>
    </source>
</evidence>
<dbReference type="Gene3D" id="3.20.20.60">
    <property type="entry name" value="Phosphoenolpyruvate-binding domains"/>
    <property type="match status" value="1"/>
</dbReference>
<protein>
    <recommendedName>
        <fullName evidence="5 14">Pyruvate kinase</fullName>
        <ecNumber evidence="5 14">2.7.1.40</ecNumber>
    </recommendedName>
</protein>
<reference evidence="18 19" key="1">
    <citation type="journal article" date="2016" name="Nat. Commun.">
        <title>Thousands of microbial genomes shed light on interconnected biogeochemical processes in an aquifer system.</title>
        <authorList>
            <person name="Anantharaman K."/>
            <person name="Brown C.T."/>
            <person name="Hug L.A."/>
            <person name="Sharon I."/>
            <person name="Castelle C.J."/>
            <person name="Probst A.J."/>
            <person name="Thomas B.C."/>
            <person name="Singh A."/>
            <person name="Wilkins M.J."/>
            <person name="Karaoz U."/>
            <person name="Brodie E.L."/>
            <person name="Williams K.H."/>
            <person name="Hubbard S.S."/>
            <person name="Banfield J.F."/>
        </authorList>
    </citation>
    <scope>NUCLEOTIDE SEQUENCE [LARGE SCALE GENOMIC DNA]</scope>
</reference>
<evidence type="ECO:0000259" key="16">
    <source>
        <dbReference type="Pfam" id="PF00224"/>
    </source>
</evidence>
<sequence>MYTKKTKIVATIGPASEAEKTLEAMIKAGLDVVRLNFSHGNFEDHRRKVTRTRALAQKLGKPVAILQDLGGPKIRIGEFITGAIELKTGQKFVLTTRKVAGDEEIVSVNYSKLPKEVKSGMTIFLEDGKKQLLVKRVSGDNIECQVIIGGELKGQRGVNVPDARLSISSLTAKDKKDLEFGLAEKVDYVALSFVRRASDIAELRRLLDKKDKSIKIIAKIETKEAVENIDKILAVADGLMVARGDLAIEVPPEDVPIIQKDIIERANEVGKPVITATQMLESMTDNPLPTRAEASDVANAIFDGTSAVMLSSESALGQYPVEAVKMMYKIAVRTEEHIEHHDILEESHLEPKDVTDSISFAALHTAHEVGAEAIVALSNSGFTARMIARHRPHRPVAVLTPNRKVYQQLALAFGCYPIMVNKEFTSVLDAIERSKQIIKDVKLVKPGGKIVIVAGVPFGKVSSTNLLVVQKI</sequence>
<organism evidence="18 19">
    <name type="scientific">Candidatus Vogelbacteria bacterium GWA1_51_14</name>
    <dbReference type="NCBI Taxonomy" id="1802435"/>
    <lineage>
        <taxon>Bacteria</taxon>
        <taxon>Candidatus Vogeliibacteriota</taxon>
    </lineage>
</organism>
<evidence type="ECO:0000256" key="7">
    <source>
        <dbReference type="ARBA" id="ARBA00022723"/>
    </source>
</evidence>
<dbReference type="GO" id="GO:0004743">
    <property type="term" value="F:pyruvate kinase activity"/>
    <property type="evidence" value="ECO:0007669"/>
    <property type="project" value="UniProtKB-UniRule"/>
</dbReference>
<dbReference type="InterPro" id="IPR015806">
    <property type="entry name" value="Pyrv_Knase_insert_dom_sf"/>
</dbReference>
<dbReference type="STRING" id="1802435.A2114_02500"/>
<feature type="domain" description="Pyruvate kinase C-terminal" evidence="17">
    <location>
        <begin position="356"/>
        <end position="469"/>
    </location>
</feature>
<dbReference type="SUPFAM" id="SSF52935">
    <property type="entry name" value="PK C-terminal domain-like"/>
    <property type="match status" value="1"/>
</dbReference>
<keyword evidence="12 15" id="KW-0324">Glycolysis</keyword>
<comment type="catalytic activity">
    <reaction evidence="15">
        <text>pyruvate + ATP = phosphoenolpyruvate + ADP + H(+)</text>
        <dbReference type="Rhea" id="RHEA:18157"/>
        <dbReference type="ChEBI" id="CHEBI:15361"/>
        <dbReference type="ChEBI" id="CHEBI:15378"/>
        <dbReference type="ChEBI" id="CHEBI:30616"/>
        <dbReference type="ChEBI" id="CHEBI:58702"/>
        <dbReference type="ChEBI" id="CHEBI:456216"/>
        <dbReference type="EC" id="2.7.1.40"/>
    </reaction>
</comment>
<evidence type="ECO:0000256" key="1">
    <source>
        <dbReference type="ARBA" id="ARBA00001946"/>
    </source>
</evidence>
<comment type="cofactor">
    <cofactor evidence="1">
        <name>Mg(2+)</name>
        <dbReference type="ChEBI" id="CHEBI:18420"/>
    </cofactor>
</comment>
<dbReference type="Pfam" id="PF02887">
    <property type="entry name" value="PK_C"/>
    <property type="match status" value="1"/>
</dbReference>
<dbReference type="NCBIfam" id="NF004491">
    <property type="entry name" value="PRK05826.1"/>
    <property type="match status" value="1"/>
</dbReference>
<dbReference type="PANTHER" id="PTHR11817">
    <property type="entry name" value="PYRUVATE KINASE"/>
    <property type="match status" value="1"/>
</dbReference>
<keyword evidence="10" id="KW-0067">ATP-binding</keyword>
<dbReference type="Pfam" id="PF00224">
    <property type="entry name" value="PK"/>
    <property type="match status" value="1"/>
</dbReference>
<accession>A0A1G2QAY1</accession>
<dbReference type="PRINTS" id="PR01050">
    <property type="entry name" value="PYRUVTKNASE"/>
</dbReference>
<dbReference type="NCBIfam" id="TIGR01064">
    <property type="entry name" value="pyruv_kin"/>
    <property type="match status" value="1"/>
</dbReference>
<dbReference type="EC" id="2.7.1.40" evidence="5 14"/>
<dbReference type="SUPFAM" id="SSF51621">
    <property type="entry name" value="Phosphoenolpyruvate/pyruvate domain"/>
    <property type="match status" value="1"/>
</dbReference>
<comment type="caution">
    <text evidence="18">The sequence shown here is derived from an EMBL/GenBank/DDBJ whole genome shotgun (WGS) entry which is preliminary data.</text>
</comment>
<keyword evidence="13 18" id="KW-0670">Pyruvate</keyword>
<comment type="similarity">
    <text evidence="4 15">Belongs to the pyruvate kinase family.</text>
</comment>
<dbReference type="FunFam" id="2.40.33.10:FF:000001">
    <property type="entry name" value="Pyruvate kinase"/>
    <property type="match status" value="1"/>
</dbReference>
<evidence type="ECO:0000259" key="17">
    <source>
        <dbReference type="Pfam" id="PF02887"/>
    </source>
</evidence>
<evidence type="ECO:0000313" key="19">
    <source>
        <dbReference type="Proteomes" id="UP000176494"/>
    </source>
</evidence>
<evidence type="ECO:0000256" key="13">
    <source>
        <dbReference type="ARBA" id="ARBA00023317"/>
    </source>
</evidence>
<evidence type="ECO:0000256" key="5">
    <source>
        <dbReference type="ARBA" id="ARBA00012142"/>
    </source>
</evidence>
<evidence type="ECO:0000256" key="11">
    <source>
        <dbReference type="ARBA" id="ARBA00022842"/>
    </source>
</evidence>
<dbReference type="InterPro" id="IPR001697">
    <property type="entry name" value="Pyr_Knase"/>
</dbReference>
<dbReference type="AlphaFoldDB" id="A0A1G2QAY1"/>
<feature type="domain" description="Pyruvate kinase barrel" evidence="16">
    <location>
        <begin position="4"/>
        <end position="324"/>
    </location>
</feature>